<organism evidence="1 2">
    <name type="scientific">Vaccinium darrowii</name>
    <dbReference type="NCBI Taxonomy" id="229202"/>
    <lineage>
        <taxon>Eukaryota</taxon>
        <taxon>Viridiplantae</taxon>
        <taxon>Streptophyta</taxon>
        <taxon>Embryophyta</taxon>
        <taxon>Tracheophyta</taxon>
        <taxon>Spermatophyta</taxon>
        <taxon>Magnoliopsida</taxon>
        <taxon>eudicotyledons</taxon>
        <taxon>Gunneridae</taxon>
        <taxon>Pentapetalae</taxon>
        <taxon>asterids</taxon>
        <taxon>Ericales</taxon>
        <taxon>Ericaceae</taxon>
        <taxon>Vaccinioideae</taxon>
        <taxon>Vaccinieae</taxon>
        <taxon>Vaccinium</taxon>
    </lineage>
</organism>
<evidence type="ECO:0000313" key="1">
    <source>
        <dbReference type="EMBL" id="KAH7835481.1"/>
    </source>
</evidence>
<protein>
    <submittedName>
        <fullName evidence="1">Uncharacterized protein</fullName>
    </submittedName>
</protein>
<accession>A0ACB7X488</accession>
<keyword evidence="2" id="KW-1185">Reference proteome</keyword>
<dbReference type="EMBL" id="CM037152">
    <property type="protein sequence ID" value="KAH7835481.1"/>
    <property type="molecule type" value="Genomic_DNA"/>
</dbReference>
<comment type="caution">
    <text evidence="1">The sequence shown here is derived from an EMBL/GenBank/DDBJ whole genome shotgun (WGS) entry which is preliminary data.</text>
</comment>
<proteinExistence type="predicted"/>
<dbReference type="Proteomes" id="UP000828048">
    <property type="component" value="Chromosome 2"/>
</dbReference>
<name>A0ACB7X488_9ERIC</name>
<reference evidence="1 2" key="1">
    <citation type="journal article" date="2021" name="Hortic Res">
        <title>High-quality reference genome and annotation aids understanding of berry development for evergreen blueberry (Vaccinium darrowii).</title>
        <authorList>
            <person name="Yu J."/>
            <person name="Hulse-Kemp A.M."/>
            <person name="Babiker E."/>
            <person name="Staton M."/>
        </authorList>
    </citation>
    <scope>NUCLEOTIDE SEQUENCE [LARGE SCALE GENOMIC DNA]</scope>
    <source>
        <strain evidence="2">cv. NJ 8807/NJ 8810</strain>
        <tissue evidence="1">Young leaf</tissue>
    </source>
</reference>
<sequence>MELKFVTCSAGLDDNEGNGSESGSALPSSDSCIQSENINKTETSGLVEHSLWNAHIPRRKRSVLEQYALSRVGWLHRQLYYIQESEFSKKSSEPEDVLFFQKSKISSAEIGLGCLLLKSTASSREVSKESHS</sequence>
<gene>
    <name evidence="1" type="ORF">Vadar_026497</name>
</gene>
<evidence type="ECO:0000313" key="2">
    <source>
        <dbReference type="Proteomes" id="UP000828048"/>
    </source>
</evidence>